<accession>S6A2Q7</accession>
<dbReference type="STRING" id="1291379.TPE_0390"/>
<keyword evidence="2" id="KW-1185">Reference proteome</keyword>
<proteinExistence type="predicted"/>
<dbReference type="EMBL" id="CP004120">
    <property type="protein sequence ID" value="AGT42886.1"/>
    <property type="molecule type" value="Genomic_DNA"/>
</dbReference>
<dbReference type="KEGG" id="tped:TPE_0390"/>
<evidence type="ECO:0000313" key="1">
    <source>
        <dbReference type="EMBL" id="AGT42886.1"/>
    </source>
</evidence>
<dbReference type="PATRIC" id="fig|1291379.3.peg.389"/>
<dbReference type="AlphaFoldDB" id="S6A2Q7"/>
<sequence>MDLKPVYIKAVLNRQVCLLGKRRFIEMPFFAMLQNGGK</sequence>
<reference evidence="1 2" key="1">
    <citation type="journal article" date="2013" name="PLoS ONE">
        <title>Genome-Wide Relatedness of Treponema pedis, from Gingiva and Necrotic Skin Lesions of Pigs, with the Human Oral Pathogen Treponema denticola.</title>
        <authorList>
            <person name="Svartstrom O."/>
            <person name="Mushtaq M."/>
            <person name="Pringle M."/>
            <person name="Segerman B."/>
        </authorList>
    </citation>
    <scope>NUCLEOTIDE SEQUENCE [LARGE SCALE GENOMIC DNA]</scope>
    <source>
        <strain evidence="1">T A4</strain>
    </source>
</reference>
<evidence type="ECO:0000313" key="2">
    <source>
        <dbReference type="Proteomes" id="UP000015620"/>
    </source>
</evidence>
<dbReference type="Proteomes" id="UP000015620">
    <property type="component" value="Chromosome"/>
</dbReference>
<organism evidence="1 2">
    <name type="scientific">Treponema pedis str. T A4</name>
    <dbReference type="NCBI Taxonomy" id="1291379"/>
    <lineage>
        <taxon>Bacteria</taxon>
        <taxon>Pseudomonadati</taxon>
        <taxon>Spirochaetota</taxon>
        <taxon>Spirochaetia</taxon>
        <taxon>Spirochaetales</taxon>
        <taxon>Treponemataceae</taxon>
        <taxon>Treponema</taxon>
    </lineage>
</organism>
<gene>
    <name evidence="1" type="ORF">TPE_0390</name>
</gene>
<name>S6A2Q7_9SPIR</name>
<dbReference type="HOGENOM" id="CLU_3334265_0_0_12"/>
<protein>
    <submittedName>
        <fullName evidence="1">Uncharacterized protein</fullName>
    </submittedName>
</protein>